<dbReference type="InterPro" id="IPR012951">
    <property type="entry name" value="BBE"/>
</dbReference>
<keyword evidence="6" id="KW-0732">Signal</keyword>
<evidence type="ECO:0000256" key="1">
    <source>
        <dbReference type="ARBA" id="ARBA00001974"/>
    </source>
</evidence>
<dbReference type="Pfam" id="PF01565">
    <property type="entry name" value="FAD_binding_4"/>
    <property type="match status" value="1"/>
</dbReference>
<proteinExistence type="inferred from homology"/>
<dbReference type="STRING" id="1231657.A0A1Y1YGH0"/>
<name>A0A1Y1YGH0_9PLEO</name>
<protein>
    <recommendedName>
        <fullName evidence="7">FAD-binding PCMH-type domain-containing protein</fullName>
    </recommendedName>
</protein>
<dbReference type="AlphaFoldDB" id="A0A1Y1YGH0"/>
<dbReference type="PROSITE" id="PS51387">
    <property type="entry name" value="FAD_PCMH"/>
    <property type="match status" value="1"/>
</dbReference>
<dbReference type="InterPro" id="IPR036318">
    <property type="entry name" value="FAD-bd_PCMH-like_sf"/>
</dbReference>
<dbReference type="Gene3D" id="3.40.462.20">
    <property type="match status" value="1"/>
</dbReference>
<dbReference type="SUPFAM" id="SSF56176">
    <property type="entry name" value="FAD-binding/transporter-associated domain-like"/>
    <property type="match status" value="1"/>
</dbReference>
<keyword evidence="9" id="KW-1185">Reference proteome</keyword>
<keyword evidence="4" id="KW-0274">FAD</keyword>
<dbReference type="Gene3D" id="3.30.43.10">
    <property type="entry name" value="Uridine Diphospho-n-acetylenolpyruvylglucosamine Reductase, domain 2"/>
    <property type="match status" value="1"/>
</dbReference>
<evidence type="ECO:0000256" key="2">
    <source>
        <dbReference type="ARBA" id="ARBA00005466"/>
    </source>
</evidence>
<evidence type="ECO:0000313" key="9">
    <source>
        <dbReference type="Proteomes" id="UP000193144"/>
    </source>
</evidence>
<evidence type="ECO:0000256" key="5">
    <source>
        <dbReference type="ARBA" id="ARBA00023002"/>
    </source>
</evidence>
<dbReference type="OrthoDB" id="415825at2759"/>
<dbReference type="GO" id="GO:0016491">
    <property type="term" value="F:oxidoreductase activity"/>
    <property type="evidence" value="ECO:0007669"/>
    <property type="project" value="UniProtKB-KW"/>
</dbReference>
<comment type="caution">
    <text evidence="8">The sequence shown here is derived from an EMBL/GenBank/DDBJ whole genome shotgun (WGS) entry which is preliminary data.</text>
</comment>
<dbReference type="PANTHER" id="PTHR42973:SF9">
    <property type="entry name" value="FAD-BINDING PCMH-TYPE DOMAIN-CONTAINING PROTEIN-RELATED"/>
    <property type="match status" value="1"/>
</dbReference>
<evidence type="ECO:0000256" key="6">
    <source>
        <dbReference type="SAM" id="SignalP"/>
    </source>
</evidence>
<dbReference type="EMBL" id="MCFA01000241">
    <property type="protein sequence ID" value="ORX97112.1"/>
    <property type="molecule type" value="Genomic_DNA"/>
</dbReference>
<dbReference type="InterPro" id="IPR050416">
    <property type="entry name" value="FAD-linked_Oxidoreductase"/>
</dbReference>
<comment type="similarity">
    <text evidence="2">Belongs to the oxygen-dependent FAD-linked oxidoreductase family.</text>
</comment>
<dbReference type="GO" id="GO:0071949">
    <property type="term" value="F:FAD binding"/>
    <property type="evidence" value="ECO:0007669"/>
    <property type="project" value="InterPro"/>
</dbReference>
<evidence type="ECO:0000313" key="8">
    <source>
        <dbReference type="EMBL" id="ORX97112.1"/>
    </source>
</evidence>
<dbReference type="InterPro" id="IPR016167">
    <property type="entry name" value="FAD-bd_PCMH_sub1"/>
</dbReference>
<evidence type="ECO:0000256" key="3">
    <source>
        <dbReference type="ARBA" id="ARBA00022630"/>
    </source>
</evidence>
<dbReference type="InterPro" id="IPR006094">
    <property type="entry name" value="Oxid_FAD_bind_N"/>
</dbReference>
<keyword evidence="3" id="KW-0285">Flavoprotein</keyword>
<keyword evidence="5" id="KW-0560">Oxidoreductase</keyword>
<comment type="cofactor">
    <cofactor evidence="1">
        <name>FAD</name>
        <dbReference type="ChEBI" id="CHEBI:57692"/>
    </cofactor>
</comment>
<dbReference type="Proteomes" id="UP000193144">
    <property type="component" value="Unassembled WGS sequence"/>
</dbReference>
<dbReference type="Pfam" id="PF08031">
    <property type="entry name" value="BBE"/>
    <property type="match status" value="1"/>
</dbReference>
<reference evidence="8 9" key="1">
    <citation type="submission" date="2016-07" db="EMBL/GenBank/DDBJ databases">
        <title>Pervasive Adenine N6-methylation of Active Genes in Fungi.</title>
        <authorList>
            <consortium name="DOE Joint Genome Institute"/>
            <person name="Mondo S.J."/>
            <person name="Dannebaum R.O."/>
            <person name="Kuo R.C."/>
            <person name="Labutti K."/>
            <person name="Haridas S."/>
            <person name="Kuo A."/>
            <person name="Salamov A."/>
            <person name="Ahrendt S.R."/>
            <person name="Lipzen A."/>
            <person name="Sullivan W."/>
            <person name="Andreopoulos W.B."/>
            <person name="Clum A."/>
            <person name="Lindquist E."/>
            <person name="Daum C."/>
            <person name="Ramamoorthy G.K."/>
            <person name="Gryganskyi A."/>
            <person name="Culley D."/>
            <person name="Magnuson J.K."/>
            <person name="James T.Y."/>
            <person name="O'Malley M.A."/>
            <person name="Stajich J.E."/>
            <person name="Spatafora J.W."/>
            <person name="Visel A."/>
            <person name="Grigoriev I.V."/>
        </authorList>
    </citation>
    <scope>NUCLEOTIDE SEQUENCE [LARGE SCALE GENOMIC DNA]</scope>
    <source>
        <strain evidence="8 9">CBS 115471</strain>
    </source>
</reference>
<gene>
    <name evidence="8" type="ORF">BCR34DRAFT_607410</name>
</gene>
<dbReference type="InterPro" id="IPR016166">
    <property type="entry name" value="FAD-bd_PCMH"/>
</dbReference>
<accession>A0A1Y1YGH0</accession>
<feature type="chain" id="PRO_5013367818" description="FAD-binding PCMH-type domain-containing protein" evidence="6">
    <location>
        <begin position="18"/>
        <end position="495"/>
    </location>
</feature>
<sequence length="495" mass="54433">MATWILWAAGALTAGFASVFTTPTNNGGSLLKQLNPLLSHEAQIYLPGSEGFVNATTRWGGATTPTFTAIVKVTTETDVQHTIKYANAHNYPFLAISGTHGTPSTLNNVRDGIGIWLRDMNSVKIHQDGTSAKIQGGIENGKLIRDLWARGKQTVTTGCDCAGFISPLLGGGHGWLQGRYGLPADQLISARVVLANGSAITVSATSHPDLFWAVRGAGHNFGIFTEIDVKVYDREKDQDSWAAMGLTYTHDKLDKVFEIANEWLDEKERDVKLTHYGTIAINPGLDPNMPIFTFWIYWQGSSIPSKYTAPLQALSPISTDFSVTDLAGVNTHLAAAYGMPACWKGFSRQFAPVSLNAWPIANLRTLLSLFGSMPSVFHQASFVLLEAYATNRVGEIAEESTAYPDRGGQLLISPLLGYAPNTTLDDVARRIAKEMRDALLEGTGEKLRAYVNYARGDESLEEVYGYEAWRLEKLRKLKREYDPHGRFNFYMPITK</sequence>
<feature type="signal peptide" evidence="6">
    <location>
        <begin position="1"/>
        <end position="17"/>
    </location>
</feature>
<feature type="domain" description="FAD-binding PCMH-type" evidence="7">
    <location>
        <begin position="63"/>
        <end position="234"/>
    </location>
</feature>
<evidence type="ECO:0000259" key="7">
    <source>
        <dbReference type="PROSITE" id="PS51387"/>
    </source>
</evidence>
<dbReference type="InterPro" id="IPR016169">
    <property type="entry name" value="FAD-bd_PCMH_sub2"/>
</dbReference>
<dbReference type="PANTHER" id="PTHR42973">
    <property type="entry name" value="BINDING OXIDOREDUCTASE, PUTATIVE (AFU_ORTHOLOGUE AFUA_1G17690)-RELATED"/>
    <property type="match status" value="1"/>
</dbReference>
<evidence type="ECO:0000256" key="4">
    <source>
        <dbReference type="ARBA" id="ARBA00022827"/>
    </source>
</evidence>
<organism evidence="8 9">
    <name type="scientific">Clohesyomyces aquaticus</name>
    <dbReference type="NCBI Taxonomy" id="1231657"/>
    <lineage>
        <taxon>Eukaryota</taxon>
        <taxon>Fungi</taxon>
        <taxon>Dikarya</taxon>
        <taxon>Ascomycota</taxon>
        <taxon>Pezizomycotina</taxon>
        <taxon>Dothideomycetes</taxon>
        <taxon>Pleosporomycetidae</taxon>
        <taxon>Pleosporales</taxon>
        <taxon>Lindgomycetaceae</taxon>
        <taxon>Clohesyomyces</taxon>
    </lineage>
</organism>
<dbReference type="Gene3D" id="3.30.465.10">
    <property type="match status" value="1"/>
</dbReference>